<name>X1BUU5_9ZZZZ</name>
<dbReference type="AlphaFoldDB" id="X1BUU5"/>
<feature type="non-terminal residue" evidence="2">
    <location>
        <position position="1"/>
    </location>
</feature>
<reference evidence="2" key="1">
    <citation type="journal article" date="2014" name="Front. Microbiol.">
        <title>High frequency of phylogenetically diverse reductive dehalogenase-homologous genes in deep subseafloor sedimentary metagenomes.</title>
        <authorList>
            <person name="Kawai M."/>
            <person name="Futagami T."/>
            <person name="Toyoda A."/>
            <person name="Takaki Y."/>
            <person name="Nishi S."/>
            <person name="Hori S."/>
            <person name="Arai W."/>
            <person name="Tsubouchi T."/>
            <person name="Morono Y."/>
            <person name="Uchiyama I."/>
            <person name="Ito T."/>
            <person name="Fujiyama A."/>
            <person name="Inagaki F."/>
            <person name="Takami H."/>
        </authorList>
    </citation>
    <scope>NUCLEOTIDE SEQUENCE</scope>
    <source>
        <strain evidence="2">Expedition CK06-06</strain>
    </source>
</reference>
<protein>
    <submittedName>
        <fullName evidence="2">Uncharacterized protein</fullName>
    </submittedName>
</protein>
<keyword evidence="1" id="KW-0812">Transmembrane</keyword>
<comment type="caution">
    <text evidence="2">The sequence shown here is derived from an EMBL/GenBank/DDBJ whole genome shotgun (WGS) entry which is preliminary data.</text>
</comment>
<gene>
    <name evidence="2" type="ORF">S01H4_47391</name>
</gene>
<sequence length="54" mass="6412">LIFPAIALFGVLEIVFIILGFIYSLICWLLLIIFYKAKFYHYSKIKVDKEEIEL</sequence>
<organism evidence="2">
    <name type="scientific">marine sediment metagenome</name>
    <dbReference type="NCBI Taxonomy" id="412755"/>
    <lineage>
        <taxon>unclassified sequences</taxon>
        <taxon>metagenomes</taxon>
        <taxon>ecological metagenomes</taxon>
    </lineage>
</organism>
<proteinExistence type="predicted"/>
<evidence type="ECO:0000256" key="1">
    <source>
        <dbReference type="SAM" id="Phobius"/>
    </source>
</evidence>
<dbReference type="EMBL" id="BART01026600">
    <property type="protein sequence ID" value="GAG98835.1"/>
    <property type="molecule type" value="Genomic_DNA"/>
</dbReference>
<keyword evidence="1" id="KW-0472">Membrane</keyword>
<evidence type="ECO:0000313" key="2">
    <source>
        <dbReference type="EMBL" id="GAG98835.1"/>
    </source>
</evidence>
<keyword evidence="1" id="KW-1133">Transmembrane helix</keyword>
<accession>X1BUU5</accession>
<feature type="transmembrane region" description="Helical" evidence="1">
    <location>
        <begin position="6"/>
        <end position="35"/>
    </location>
</feature>